<dbReference type="AlphaFoldDB" id="D6CT14"/>
<evidence type="ECO:0000313" key="4">
    <source>
        <dbReference type="Proteomes" id="UP000078599"/>
    </source>
</evidence>
<evidence type="ECO:0000313" key="3">
    <source>
        <dbReference type="Proteomes" id="UP000002372"/>
    </source>
</evidence>
<name>D6CT14_THIA3</name>
<evidence type="ECO:0000313" key="1">
    <source>
        <dbReference type="EMBL" id="CAZ88433.1"/>
    </source>
</evidence>
<sequence>MNLDEFVKEVLSQIISGIRSAQKAKGGAFVVPAGDGGHDYAKHPRVSSSARIKSTIVDFDIALTVEDSSKGSGGGGLKVFGIGANVQGELASKDTTVSRIQFAVPILLPTSERDWDVEFKDKGE</sequence>
<dbReference type="OrthoDB" id="7865574at2"/>
<dbReference type="RefSeq" id="WP_013105757.1">
    <property type="nucleotide sequence ID" value="NC_014145.1"/>
</dbReference>
<reference evidence="3" key="2">
    <citation type="journal article" date="2010" name="PLoS Genet.">
        <title>Structure, function, and evolution of the Thiomonas spp. genome.</title>
        <authorList>
            <person name="Arsene-Ploetze F."/>
            <person name="Koechler S."/>
            <person name="Marchal M."/>
            <person name="Coppee J.Y."/>
            <person name="Chandler M."/>
            <person name="Bonnefoy V."/>
            <person name="Brochier-Armanet C."/>
            <person name="Barakat M."/>
            <person name="Barbe V."/>
            <person name="Battaglia-Brunet F."/>
            <person name="Bruneel O."/>
            <person name="Bryan C.G."/>
            <person name="Cleiss-Arnold J."/>
            <person name="Cruveiller S."/>
            <person name="Erhardt M."/>
            <person name="Heinrich-Salmeron A."/>
            <person name="Hommais F."/>
            <person name="Joulian C."/>
            <person name="Krin E."/>
            <person name="Lieutaud A."/>
            <person name="Lievremont D."/>
            <person name="Michel C."/>
            <person name="Muller D."/>
            <person name="Ortet P."/>
            <person name="Proux C."/>
            <person name="Siguier P."/>
            <person name="Roche D."/>
            <person name="Rouy Z."/>
            <person name="Salvignol G."/>
            <person name="Slyemi D."/>
            <person name="Talla E."/>
            <person name="Weiss S."/>
            <person name="Weissenbach J."/>
            <person name="Medigue C."/>
            <person name="Bertin P.N."/>
        </authorList>
    </citation>
    <scope>NUCLEOTIDE SEQUENCE [LARGE SCALE GENOMIC DNA]</scope>
    <source>
        <strain evidence="3">DSM 22701 / CIP 110005 / 3As</strain>
    </source>
</reference>
<accession>D6CT14</accession>
<proteinExistence type="predicted"/>
<protein>
    <submittedName>
        <fullName evidence="1">Uncharacterized protein</fullName>
    </submittedName>
</protein>
<dbReference type="Proteomes" id="UP000078599">
    <property type="component" value="Unassembled WGS sequence"/>
</dbReference>
<organism evidence="1 3">
    <name type="scientific">Thiomonas arsenitoxydans (strain DSM 22701 / CIP 110005 / 3As)</name>
    <dbReference type="NCBI Taxonomy" id="426114"/>
    <lineage>
        <taxon>Bacteria</taxon>
        <taxon>Pseudomonadati</taxon>
        <taxon>Pseudomonadota</taxon>
        <taxon>Betaproteobacteria</taxon>
        <taxon>Burkholderiales</taxon>
        <taxon>Thiomonas</taxon>
    </lineage>
</organism>
<dbReference type="Proteomes" id="UP000002372">
    <property type="component" value="Chromosome"/>
</dbReference>
<evidence type="ECO:0000313" key="2">
    <source>
        <dbReference type="EMBL" id="CQR33246.1"/>
    </source>
</evidence>
<gene>
    <name evidence="1" type="ordered locus">THI_1761</name>
    <name evidence="2" type="ORF">THICB1_30081</name>
</gene>
<dbReference type="KEGG" id="thi:THI_1761"/>
<dbReference type="eggNOG" id="ENOG50339Z6">
    <property type="taxonomic scope" value="Bacteria"/>
</dbReference>
<reference evidence="2 4" key="4">
    <citation type="submission" date="2015-03" db="EMBL/GenBank/DDBJ databases">
        <authorList>
            <person name="Regsiter A."/>
            <person name="william w."/>
        </authorList>
    </citation>
    <scope>NUCLEOTIDE SEQUENCE [LARGE SCALE GENOMIC DNA]</scope>
    <source>
        <strain evidence="2 4">CB1</strain>
    </source>
</reference>
<dbReference type="EMBL" id="CTRI01000023">
    <property type="protein sequence ID" value="CQR33246.1"/>
    <property type="molecule type" value="Genomic_DNA"/>
</dbReference>
<dbReference type="HOGENOM" id="CLU_157763_0_0_4"/>
<reference evidence="1" key="3">
    <citation type="submission" date="2010-07" db="EMBL/GenBank/DDBJ databases">
        <authorList>
            <person name="Genoscope - CEA"/>
        </authorList>
    </citation>
    <scope>NUCLEOTIDE SEQUENCE</scope>
    <source>
        <strain evidence="1">3As</strain>
    </source>
</reference>
<keyword evidence="4" id="KW-1185">Reference proteome</keyword>
<reference key="1">
    <citation type="submission" date="2009-07" db="EMBL/GenBank/DDBJ databases">
        <authorList>
            <person name="Genoscope - CEA"/>
        </authorList>
    </citation>
    <scope>NUCLEOTIDE SEQUENCE</scope>
    <source>
        <strain>3As</strain>
    </source>
</reference>
<dbReference type="EMBL" id="FP475956">
    <property type="protein sequence ID" value="CAZ88433.1"/>
    <property type="molecule type" value="Genomic_DNA"/>
</dbReference>